<organism evidence="2 3">
    <name type="scientific">Dipteronia dyeriana</name>
    <dbReference type="NCBI Taxonomy" id="168575"/>
    <lineage>
        <taxon>Eukaryota</taxon>
        <taxon>Viridiplantae</taxon>
        <taxon>Streptophyta</taxon>
        <taxon>Embryophyta</taxon>
        <taxon>Tracheophyta</taxon>
        <taxon>Spermatophyta</taxon>
        <taxon>Magnoliopsida</taxon>
        <taxon>eudicotyledons</taxon>
        <taxon>Gunneridae</taxon>
        <taxon>Pentapetalae</taxon>
        <taxon>rosids</taxon>
        <taxon>malvids</taxon>
        <taxon>Sapindales</taxon>
        <taxon>Sapindaceae</taxon>
        <taxon>Hippocastanoideae</taxon>
        <taxon>Acereae</taxon>
        <taxon>Dipteronia</taxon>
    </lineage>
</organism>
<accession>A0AAD9TWH7</accession>
<reference evidence="2" key="1">
    <citation type="journal article" date="2023" name="Plant J.">
        <title>Genome sequences and population genomics provide insights into the demographic history, inbreeding, and mutation load of two 'living fossil' tree species of Dipteronia.</title>
        <authorList>
            <person name="Feng Y."/>
            <person name="Comes H.P."/>
            <person name="Chen J."/>
            <person name="Zhu S."/>
            <person name="Lu R."/>
            <person name="Zhang X."/>
            <person name="Li P."/>
            <person name="Qiu J."/>
            <person name="Olsen K.M."/>
            <person name="Qiu Y."/>
        </authorList>
    </citation>
    <scope>NUCLEOTIDE SEQUENCE</scope>
    <source>
        <strain evidence="2">KIB01</strain>
    </source>
</reference>
<feature type="region of interest" description="Disordered" evidence="1">
    <location>
        <begin position="130"/>
        <end position="179"/>
    </location>
</feature>
<keyword evidence="3" id="KW-1185">Reference proteome</keyword>
<proteinExistence type="predicted"/>
<dbReference type="AlphaFoldDB" id="A0AAD9TWH7"/>
<feature type="region of interest" description="Disordered" evidence="1">
    <location>
        <begin position="77"/>
        <end position="106"/>
    </location>
</feature>
<gene>
    <name evidence="2" type="ORF">Ddye_024776</name>
</gene>
<dbReference type="EMBL" id="JANJYI010000007">
    <property type="protein sequence ID" value="KAK2643013.1"/>
    <property type="molecule type" value="Genomic_DNA"/>
</dbReference>
<sequence length="179" mass="19983">MQSPYKRVPTSCWVPWDTENDEKDVYFVIVDVTKEIEERDLDTGLIPSFVVVRSIPFVVDIGGPKELVFLSETSYTPTEPIKSSYESPSSWETYPPDSLDFPNSPDHANYSDLDAFPDLSQIFLATKADTQQSIQTVDTSESLGETSEELAPMVEEPPDPRPMAKGPGPSPEAYKRSMV</sequence>
<evidence type="ECO:0000256" key="1">
    <source>
        <dbReference type="SAM" id="MobiDB-lite"/>
    </source>
</evidence>
<evidence type="ECO:0000313" key="3">
    <source>
        <dbReference type="Proteomes" id="UP001280121"/>
    </source>
</evidence>
<protein>
    <submittedName>
        <fullName evidence="2">Uncharacterized protein</fullName>
    </submittedName>
</protein>
<dbReference type="Proteomes" id="UP001280121">
    <property type="component" value="Unassembled WGS sequence"/>
</dbReference>
<evidence type="ECO:0000313" key="2">
    <source>
        <dbReference type="EMBL" id="KAK2643013.1"/>
    </source>
</evidence>
<comment type="caution">
    <text evidence="2">The sequence shown here is derived from an EMBL/GenBank/DDBJ whole genome shotgun (WGS) entry which is preliminary data.</text>
</comment>
<name>A0AAD9TWH7_9ROSI</name>